<reference evidence="2" key="2">
    <citation type="journal article" date="2023" name="Int. J. Mol. Sci.">
        <title>De Novo Assembly and Annotation of 11 Diverse Shrub Willow (Salix) Genomes Reveals Novel Gene Organization in Sex-Linked Regions.</title>
        <authorList>
            <person name="Hyden B."/>
            <person name="Feng K."/>
            <person name="Yates T.B."/>
            <person name="Jawdy S."/>
            <person name="Cereghino C."/>
            <person name="Smart L.B."/>
            <person name="Muchero W."/>
        </authorList>
    </citation>
    <scope>NUCLEOTIDE SEQUENCE</scope>
    <source>
        <tissue evidence="2">Shoot tip</tissue>
    </source>
</reference>
<dbReference type="PANTHER" id="PTHR21654">
    <property type="entry name" value="FI21293P1"/>
    <property type="match status" value="1"/>
</dbReference>
<evidence type="ECO:0000313" key="2">
    <source>
        <dbReference type="EMBL" id="KAJ6761508.1"/>
    </source>
</evidence>
<keyword evidence="3" id="KW-1185">Reference proteome</keyword>
<organism evidence="2 3">
    <name type="scientific">Salix koriyanagi</name>
    <dbReference type="NCBI Taxonomy" id="2511006"/>
    <lineage>
        <taxon>Eukaryota</taxon>
        <taxon>Viridiplantae</taxon>
        <taxon>Streptophyta</taxon>
        <taxon>Embryophyta</taxon>
        <taxon>Tracheophyta</taxon>
        <taxon>Spermatophyta</taxon>
        <taxon>Magnoliopsida</taxon>
        <taxon>eudicotyledons</taxon>
        <taxon>Gunneridae</taxon>
        <taxon>Pentapetalae</taxon>
        <taxon>rosids</taxon>
        <taxon>fabids</taxon>
        <taxon>Malpighiales</taxon>
        <taxon>Salicaceae</taxon>
        <taxon>Saliceae</taxon>
        <taxon>Salix</taxon>
    </lineage>
</organism>
<name>A0A9Q0W7E9_9ROSI</name>
<dbReference type="AlphaFoldDB" id="A0A9Q0W7E9"/>
<feature type="compositionally biased region" description="Basic and acidic residues" evidence="1">
    <location>
        <begin position="83"/>
        <end position="93"/>
    </location>
</feature>
<feature type="region of interest" description="Disordered" evidence="1">
    <location>
        <begin position="1"/>
        <end position="22"/>
    </location>
</feature>
<evidence type="ECO:0000313" key="3">
    <source>
        <dbReference type="Proteomes" id="UP001151752"/>
    </source>
</evidence>
<proteinExistence type="predicted"/>
<feature type="region of interest" description="Disordered" evidence="1">
    <location>
        <begin position="56"/>
        <end position="93"/>
    </location>
</feature>
<dbReference type="EMBL" id="JAPFFM010000005">
    <property type="protein sequence ID" value="KAJ6761508.1"/>
    <property type="molecule type" value="Genomic_DNA"/>
</dbReference>
<gene>
    <name evidence="2" type="ORF">OIU74_024206</name>
</gene>
<feature type="compositionally biased region" description="Basic and acidic residues" evidence="1">
    <location>
        <begin position="7"/>
        <end position="18"/>
    </location>
</feature>
<sequence length="108" mass="12628">MNKYFKRVKESNKKRPGDSKTCPYFQQLDALYREKTRRVDNPGYELKPEELLMHMMGGQGDQQLPDSATTEDRESENVDQIQEDYRSKEDGDGYRIVAIDPSSMEIME</sequence>
<protein>
    <submittedName>
        <fullName evidence="2">Uncharacterized protein</fullName>
    </submittedName>
</protein>
<comment type="caution">
    <text evidence="2">The sequence shown here is derived from an EMBL/GenBank/DDBJ whole genome shotgun (WGS) entry which is preliminary data.</text>
</comment>
<dbReference type="PANTHER" id="PTHR21654:SF14">
    <property type="entry name" value="TRIHELIX TRANSCRIPTION FACTOR GTL1-LIKE"/>
    <property type="match status" value="1"/>
</dbReference>
<accession>A0A9Q0W7E9</accession>
<reference evidence="2" key="1">
    <citation type="submission" date="2022-11" db="EMBL/GenBank/DDBJ databases">
        <authorList>
            <person name="Hyden B.L."/>
            <person name="Feng K."/>
            <person name="Yates T."/>
            <person name="Jawdy S."/>
            <person name="Smart L.B."/>
            <person name="Muchero W."/>
        </authorList>
    </citation>
    <scope>NUCLEOTIDE SEQUENCE</scope>
    <source>
        <tissue evidence="2">Shoot tip</tissue>
    </source>
</reference>
<dbReference type="Proteomes" id="UP001151752">
    <property type="component" value="Chromosome 19"/>
</dbReference>
<evidence type="ECO:0000256" key="1">
    <source>
        <dbReference type="SAM" id="MobiDB-lite"/>
    </source>
</evidence>